<dbReference type="Proteomes" id="UP000601435">
    <property type="component" value="Unassembled WGS sequence"/>
</dbReference>
<feature type="compositionally biased region" description="Polar residues" evidence="1">
    <location>
        <begin position="376"/>
        <end position="388"/>
    </location>
</feature>
<sequence length="477" mass="52919">MAAPIRDVKSKRYHLLQTHGDSFVGSFEASPASVLWGELFTEKERNFLRHVLEEGNQSFGVRDTFQLDYRIAWNPTAKQQMQARGEIHDGKLVILIHGYSGRITDSWGWAKLVKPLWKQGFTVCLLDMPGFGRSSINLKWNAPLTSWQHVDSIVLSKFVEGMRFRSPVSFIGYRESCKTVLRLFRDSPHLVATQHALIDPIFTLDDVYPLEPPYGAISKEWLAEKPGKQAVEFDKFLGRSKTFLWTIFTGKSDTDSGREALQAVMRRRQHLSMRICVSHVTKEFISEARAGASGASSYAHVLFFCKYMKDKLSEFMAGGKAPKEIPPWALEVTSTTASSSIGSKSLPSVDSPAGRAKAFSALETVQEVAEVLSRCTTARQDSRPQSPVATKEASDGAPLHMEKHQKPAVGAGKSRPLLPALYANSTGFRDTVSLRETLRTDAAGSKGFRDRPAHALTKQKHRSEAALGMGMSRSLAS</sequence>
<dbReference type="AlphaFoldDB" id="A0A812K9A0"/>
<evidence type="ECO:0000313" key="3">
    <source>
        <dbReference type="EMBL" id="CAE7220067.1"/>
    </source>
</evidence>
<dbReference type="InterPro" id="IPR000073">
    <property type="entry name" value="AB_hydrolase_1"/>
</dbReference>
<dbReference type="InterPro" id="IPR029058">
    <property type="entry name" value="AB_hydrolase_fold"/>
</dbReference>
<proteinExistence type="predicted"/>
<accession>A0A812K9A0</accession>
<evidence type="ECO:0000259" key="2">
    <source>
        <dbReference type="Pfam" id="PF00561"/>
    </source>
</evidence>
<protein>
    <recommendedName>
        <fullName evidence="2">AB hydrolase-1 domain-containing protein</fullName>
    </recommendedName>
</protein>
<evidence type="ECO:0000256" key="1">
    <source>
        <dbReference type="SAM" id="MobiDB-lite"/>
    </source>
</evidence>
<dbReference type="EMBL" id="CAJNJA010007089">
    <property type="protein sequence ID" value="CAE7220067.1"/>
    <property type="molecule type" value="Genomic_DNA"/>
</dbReference>
<organism evidence="3 4">
    <name type="scientific">Symbiodinium necroappetens</name>
    <dbReference type="NCBI Taxonomy" id="1628268"/>
    <lineage>
        <taxon>Eukaryota</taxon>
        <taxon>Sar</taxon>
        <taxon>Alveolata</taxon>
        <taxon>Dinophyceae</taxon>
        <taxon>Suessiales</taxon>
        <taxon>Symbiodiniaceae</taxon>
        <taxon>Symbiodinium</taxon>
    </lineage>
</organism>
<feature type="region of interest" description="Disordered" evidence="1">
    <location>
        <begin position="443"/>
        <end position="477"/>
    </location>
</feature>
<evidence type="ECO:0000313" key="4">
    <source>
        <dbReference type="Proteomes" id="UP000601435"/>
    </source>
</evidence>
<feature type="non-terminal residue" evidence="3">
    <location>
        <position position="1"/>
    </location>
</feature>
<dbReference type="Pfam" id="PF00561">
    <property type="entry name" value="Abhydrolase_1"/>
    <property type="match status" value="1"/>
</dbReference>
<dbReference type="OrthoDB" id="413465at2759"/>
<gene>
    <name evidence="3" type="ORF">SNEC2469_LOCUS2755</name>
</gene>
<dbReference type="SUPFAM" id="SSF53474">
    <property type="entry name" value="alpha/beta-Hydrolases"/>
    <property type="match status" value="1"/>
</dbReference>
<comment type="caution">
    <text evidence="3">The sequence shown here is derived from an EMBL/GenBank/DDBJ whole genome shotgun (WGS) entry which is preliminary data.</text>
</comment>
<feature type="domain" description="AB hydrolase-1" evidence="2">
    <location>
        <begin position="92"/>
        <end position="172"/>
    </location>
</feature>
<reference evidence="3" key="1">
    <citation type="submission" date="2021-02" db="EMBL/GenBank/DDBJ databases">
        <authorList>
            <person name="Dougan E. K."/>
            <person name="Rhodes N."/>
            <person name="Thang M."/>
            <person name="Chan C."/>
        </authorList>
    </citation>
    <scope>NUCLEOTIDE SEQUENCE</scope>
</reference>
<dbReference type="Gene3D" id="3.40.50.1820">
    <property type="entry name" value="alpha/beta hydrolase"/>
    <property type="match status" value="1"/>
</dbReference>
<feature type="region of interest" description="Disordered" evidence="1">
    <location>
        <begin position="376"/>
        <end position="399"/>
    </location>
</feature>
<keyword evidence="4" id="KW-1185">Reference proteome</keyword>
<name>A0A812K9A0_9DINO</name>